<dbReference type="SMART" id="SM00052">
    <property type="entry name" value="EAL"/>
    <property type="match status" value="1"/>
</dbReference>
<sequence length="692" mass="77600">MDADAAEESKNRMTGRILAFQDQVSIIASDYHNWTDLYLNAKNLEYSKLASNYGVTADRGDVFQYAELFDGPFDAPVSWSAQLGLTPQKGMLSPITRAELRSRVFRLDFTRRETLDYFELRDGKLVMFSASYLLPEDDDLLEGSHLEAEAIAVIGKVISEKRLAEVEREFSISRLEIVVGGPSAVAVGFPLSGVTGEPIAWLQWLPPTPGTLLFWNMLPIMISGSLAFMLISFFAARLLRVKAEVLIDKEAISFRKARIDVLTNLPNRFALREHLDLLCQRADADCAIIAIDLVRFKQINDTVGHIGGDEFLIEFSRRLGRLADHATFVSRYGGDEFFIAICGSDELETTINEKCRHIIEISADPIRSNGVMFEVIASKGLAVSEYRFMDQDELLRRADRAMYSAKAHGSQKVVRYDSHMKAADLDYKRIEVELRRALVDGTGFEMYYQPIVSTREPSQASRYEALARWSCPTLGQVDPERFINVAETSGLILQLGWLLLDLVCQDIKNVDNTVINLNISPAQLMTPGFAEEFSNRISGYGIRPCRIEVEVTEQIVLRDDITIAKELSVLRACGFSLALDDFGTGYSSIGYLKRVKFDVLKIDRSFVRSSYNSNKDAQMVASMVGLARSLDLEIIAEGIETVQDADCLRGIGVDYLQGYYFGRPVPFKVVEANRRFYQIHDLEAGGVAVLSR</sequence>
<evidence type="ECO:0000259" key="3">
    <source>
        <dbReference type="PROSITE" id="PS50887"/>
    </source>
</evidence>
<dbReference type="NCBIfam" id="TIGR00254">
    <property type="entry name" value="GGDEF"/>
    <property type="match status" value="1"/>
</dbReference>
<dbReference type="GO" id="GO:0071111">
    <property type="term" value="F:cyclic-guanylate-specific phosphodiesterase activity"/>
    <property type="evidence" value="ECO:0007669"/>
    <property type="project" value="InterPro"/>
</dbReference>
<protein>
    <recommendedName>
        <fullName evidence="6">Diguanylate cyclase</fullName>
    </recommendedName>
</protein>
<dbReference type="InterPro" id="IPR050706">
    <property type="entry name" value="Cyclic-di-GMP_PDE-like"/>
</dbReference>
<organism evidence="4 5">
    <name type="scientific">Puniceibacterium antarcticum</name>
    <dbReference type="NCBI Taxonomy" id="1206336"/>
    <lineage>
        <taxon>Bacteria</taxon>
        <taxon>Pseudomonadati</taxon>
        <taxon>Pseudomonadota</taxon>
        <taxon>Alphaproteobacteria</taxon>
        <taxon>Rhodobacterales</taxon>
        <taxon>Paracoccaceae</taxon>
        <taxon>Puniceibacterium</taxon>
    </lineage>
</organism>
<evidence type="ECO:0008006" key="6">
    <source>
        <dbReference type="Google" id="ProtNLM"/>
    </source>
</evidence>
<comment type="caution">
    <text evidence="4">The sequence shown here is derived from an EMBL/GenBank/DDBJ whole genome shotgun (WGS) entry which is preliminary data.</text>
</comment>
<evidence type="ECO:0000259" key="2">
    <source>
        <dbReference type="PROSITE" id="PS50883"/>
    </source>
</evidence>
<dbReference type="Proteomes" id="UP000231259">
    <property type="component" value="Unassembled WGS sequence"/>
</dbReference>
<dbReference type="InterPro" id="IPR029787">
    <property type="entry name" value="Nucleotide_cyclase"/>
</dbReference>
<dbReference type="InterPro" id="IPR035919">
    <property type="entry name" value="EAL_sf"/>
</dbReference>
<dbReference type="InterPro" id="IPR001633">
    <property type="entry name" value="EAL_dom"/>
</dbReference>
<accession>A0A2G8RC00</accession>
<dbReference type="PROSITE" id="PS50887">
    <property type="entry name" value="GGDEF"/>
    <property type="match status" value="1"/>
</dbReference>
<dbReference type="InterPro" id="IPR000160">
    <property type="entry name" value="GGDEF_dom"/>
</dbReference>
<name>A0A2G8RC00_9RHOB</name>
<evidence type="ECO:0000256" key="1">
    <source>
        <dbReference type="SAM" id="Phobius"/>
    </source>
</evidence>
<keyword evidence="1" id="KW-1133">Transmembrane helix</keyword>
<dbReference type="Pfam" id="PF00990">
    <property type="entry name" value="GGDEF"/>
    <property type="match status" value="1"/>
</dbReference>
<dbReference type="SUPFAM" id="SSF55073">
    <property type="entry name" value="Nucleotide cyclase"/>
    <property type="match status" value="1"/>
</dbReference>
<feature type="domain" description="GGDEF" evidence="3">
    <location>
        <begin position="284"/>
        <end position="418"/>
    </location>
</feature>
<dbReference type="Gene3D" id="3.20.20.450">
    <property type="entry name" value="EAL domain"/>
    <property type="match status" value="1"/>
</dbReference>
<keyword evidence="1" id="KW-0812">Transmembrane</keyword>
<dbReference type="CDD" id="cd01949">
    <property type="entry name" value="GGDEF"/>
    <property type="match status" value="1"/>
</dbReference>
<evidence type="ECO:0000313" key="4">
    <source>
        <dbReference type="EMBL" id="PIL19067.1"/>
    </source>
</evidence>
<dbReference type="SMART" id="SM00267">
    <property type="entry name" value="GGDEF"/>
    <property type="match status" value="1"/>
</dbReference>
<feature type="transmembrane region" description="Helical" evidence="1">
    <location>
        <begin position="212"/>
        <end position="236"/>
    </location>
</feature>
<keyword evidence="1" id="KW-0472">Membrane</keyword>
<dbReference type="RefSeq" id="WP_180287468.1">
    <property type="nucleotide sequence ID" value="NZ_AWWI01000115.1"/>
</dbReference>
<dbReference type="CDD" id="cd01948">
    <property type="entry name" value="EAL"/>
    <property type="match status" value="1"/>
</dbReference>
<gene>
    <name evidence="4" type="ORF">P775_16625</name>
</gene>
<evidence type="ECO:0000313" key="5">
    <source>
        <dbReference type="Proteomes" id="UP000231259"/>
    </source>
</evidence>
<dbReference type="Gene3D" id="3.30.70.270">
    <property type="match status" value="1"/>
</dbReference>
<dbReference type="PANTHER" id="PTHR33121">
    <property type="entry name" value="CYCLIC DI-GMP PHOSPHODIESTERASE PDEF"/>
    <property type="match status" value="1"/>
</dbReference>
<feature type="domain" description="EAL" evidence="2">
    <location>
        <begin position="427"/>
        <end position="678"/>
    </location>
</feature>
<dbReference type="Pfam" id="PF00563">
    <property type="entry name" value="EAL"/>
    <property type="match status" value="1"/>
</dbReference>
<dbReference type="SUPFAM" id="SSF141868">
    <property type="entry name" value="EAL domain-like"/>
    <property type="match status" value="1"/>
</dbReference>
<dbReference type="AlphaFoldDB" id="A0A2G8RC00"/>
<reference evidence="4 5" key="1">
    <citation type="submission" date="2013-09" db="EMBL/GenBank/DDBJ databases">
        <title>Genome sequencing of Phaeobacter antarcticus sp. nov. SM1211.</title>
        <authorList>
            <person name="Zhang X.-Y."/>
            <person name="Liu C."/>
            <person name="Chen X.-L."/>
            <person name="Xie B.-B."/>
            <person name="Qin Q.-L."/>
            <person name="Rong J.-C."/>
            <person name="Zhang Y.-Z."/>
        </authorList>
    </citation>
    <scope>NUCLEOTIDE SEQUENCE [LARGE SCALE GENOMIC DNA]</scope>
    <source>
        <strain evidence="4 5">SM1211</strain>
    </source>
</reference>
<proteinExistence type="predicted"/>
<dbReference type="PANTHER" id="PTHR33121:SF70">
    <property type="entry name" value="SIGNALING PROTEIN YKOW"/>
    <property type="match status" value="1"/>
</dbReference>
<dbReference type="EMBL" id="AWWI01000115">
    <property type="protein sequence ID" value="PIL19067.1"/>
    <property type="molecule type" value="Genomic_DNA"/>
</dbReference>
<dbReference type="InterPro" id="IPR043128">
    <property type="entry name" value="Rev_trsase/Diguanyl_cyclase"/>
</dbReference>
<dbReference type="PROSITE" id="PS50883">
    <property type="entry name" value="EAL"/>
    <property type="match status" value="1"/>
</dbReference>
<keyword evidence="5" id="KW-1185">Reference proteome</keyword>